<evidence type="ECO:0000256" key="1">
    <source>
        <dbReference type="SAM" id="Phobius"/>
    </source>
</evidence>
<keyword evidence="3" id="KW-1185">Reference proteome</keyword>
<feature type="transmembrane region" description="Helical" evidence="1">
    <location>
        <begin position="153"/>
        <end position="173"/>
    </location>
</feature>
<accession>A0ABR6ZNR8</accession>
<sequence length="180" mass="20223">MATILTHPIIPLTCGLLLGRQRISWQLLVLGMLCAILPDLDVISFKLGIAYESAFGHRGFSHSLLMAAMVATIACVFHTQLASSRLRVWLFIAFSTASHGMLDALTTGGLGVEFFWPLTEERYFFPWQFIKVSPIGVNRFLTARGWQVMQSELLTVWLPCTLLLLAVKLITYFNSFRKPS</sequence>
<dbReference type="PANTHER" id="PTHR35531:SF1">
    <property type="entry name" value="INNER MEMBRANE PROTEIN YBCI-RELATED"/>
    <property type="match status" value="1"/>
</dbReference>
<reference evidence="2 3" key="1">
    <citation type="submission" date="2020-08" db="EMBL/GenBank/DDBJ databases">
        <title>Novel species isolated from subtropical streams in China.</title>
        <authorList>
            <person name="Lu H."/>
        </authorList>
    </citation>
    <scope>NUCLEOTIDE SEQUENCE [LARGE SCALE GENOMIC DNA]</scope>
    <source>
        <strain evidence="2 3">CY18W</strain>
    </source>
</reference>
<organism evidence="2 3">
    <name type="scientific">Undibacterium hunanense</name>
    <dbReference type="NCBI Taxonomy" id="2762292"/>
    <lineage>
        <taxon>Bacteria</taxon>
        <taxon>Pseudomonadati</taxon>
        <taxon>Pseudomonadota</taxon>
        <taxon>Betaproteobacteria</taxon>
        <taxon>Burkholderiales</taxon>
        <taxon>Oxalobacteraceae</taxon>
        <taxon>Undibacterium</taxon>
    </lineage>
</organism>
<dbReference type="GO" id="GO:0016787">
    <property type="term" value="F:hydrolase activity"/>
    <property type="evidence" value="ECO:0007669"/>
    <property type="project" value="UniProtKB-KW"/>
</dbReference>
<dbReference type="RefSeq" id="WP_186946755.1">
    <property type="nucleotide sequence ID" value="NZ_JACOGF010000003.1"/>
</dbReference>
<dbReference type="Proteomes" id="UP000650424">
    <property type="component" value="Unassembled WGS sequence"/>
</dbReference>
<comment type="caution">
    <text evidence="2">The sequence shown here is derived from an EMBL/GenBank/DDBJ whole genome shotgun (WGS) entry which is preliminary data.</text>
</comment>
<keyword evidence="1" id="KW-0472">Membrane</keyword>
<feature type="transmembrane region" description="Helical" evidence="1">
    <location>
        <begin position="59"/>
        <end position="77"/>
    </location>
</feature>
<evidence type="ECO:0000313" key="3">
    <source>
        <dbReference type="Proteomes" id="UP000650424"/>
    </source>
</evidence>
<feature type="transmembrane region" description="Helical" evidence="1">
    <location>
        <begin position="27"/>
        <end position="47"/>
    </location>
</feature>
<gene>
    <name evidence="2" type="ORF">H8L32_08720</name>
</gene>
<feature type="transmembrane region" description="Helical" evidence="1">
    <location>
        <begin position="89"/>
        <end position="112"/>
    </location>
</feature>
<name>A0ABR6ZNR8_9BURK</name>
<keyword evidence="2" id="KW-0378">Hydrolase</keyword>
<protein>
    <submittedName>
        <fullName evidence="2">Metal-dependent hydrolase</fullName>
    </submittedName>
</protein>
<proteinExistence type="predicted"/>
<dbReference type="EMBL" id="JACOGF010000003">
    <property type="protein sequence ID" value="MBC3917551.1"/>
    <property type="molecule type" value="Genomic_DNA"/>
</dbReference>
<evidence type="ECO:0000313" key="2">
    <source>
        <dbReference type="EMBL" id="MBC3917551.1"/>
    </source>
</evidence>
<keyword evidence="1" id="KW-1133">Transmembrane helix</keyword>
<keyword evidence="1" id="KW-0812">Transmembrane</keyword>
<dbReference type="PANTHER" id="PTHR35531">
    <property type="entry name" value="INNER MEMBRANE PROTEIN YBCI-RELATED"/>
    <property type="match status" value="1"/>
</dbReference>
<dbReference type="Pfam" id="PF04307">
    <property type="entry name" value="YdjM"/>
    <property type="match status" value="1"/>
</dbReference>
<dbReference type="InterPro" id="IPR007404">
    <property type="entry name" value="YdjM-like"/>
</dbReference>